<dbReference type="EMBL" id="SEWG01000003">
    <property type="protein sequence ID" value="RYU90867.1"/>
    <property type="molecule type" value="Genomic_DNA"/>
</dbReference>
<comment type="caution">
    <text evidence="3">The sequence shown here is derived from an EMBL/GenBank/DDBJ whole genome shotgun (WGS) entry which is preliminary data.</text>
</comment>
<evidence type="ECO:0000313" key="4">
    <source>
        <dbReference type="Proteomes" id="UP000293331"/>
    </source>
</evidence>
<protein>
    <submittedName>
        <fullName evidence="3">Response regulator</fullName>
    </submittedName>
</protein>
<proteinExistence type="predicted"/>
<dbReference type="CDD" id="cd00156">
    <property type="entry name" value="REC"/>
    <property type="match status" value="1"/>
</dbReference>
<dbReference type="SUPFAM" id="SSF52172">
    <property type="entry name" value="CheY-like"/>
    <property type="match status" value="1"/>
</dbReference>
<dbReference type="AlphaFoldDB" id="A0A4Q5LMM9"/>
<dbReference type="SMART" id="SM00448">
    <property type="entry name" value="REC"/>
    <property type="match status" value="1"/>
</dbReference>
<organism evidence="3 4">
    <name type="scientific">Mucilaginibacter terrigena</name>
    <dbReference type="NCBI Taxonomy" id="2492395"/>
    <lineage>
        <taxon>Bacteria</taxon>
        <taxon>Pseudomonadati</taxon>
        <taxon>Bacteroidota</taxon>
        <taxon>Sphingobacteriia</taxon>
        <taxon>Sphingobacteriales</taxon>
        <taxon>Sphingobacteriaceae</taxon>
        <taxon>Mucilaginibacter</taxon>
    </lineage>
</organism>
<feature type="modified residue" description="4-aspartylphosphate" evidence="1">
    <location>
        <position position="65"/>
    </location>
</feature>
<dbReference type="InterPro" id="IPR001789">
    <property type="entry name" value="Sig_transdc_resp-reg_receiver"/>
</dbReference>
<accession>A0A4Q5LMM9</accession>
<evidence type="ECO:0000259" key="2">
    <source>
        <dbReference type="PROSITE" id="PS50110"/>
    </source>
</evidence>
<dbReference type="Gene3D" id="3.40.50.2300">
    <property type="match status" value="1"/>
</dbReference>
<name>A0A4Q5LMM9_9SPHI</name>
<dbReference type="Proteomes" id="UP000293331">
    <property type="component" value="Unassembled WGS sequence"/>
</dbReference>
<dbReference type="RefSeq" id="WP_129876416.1">
    <property type="nucleotide sequence ID" value="NZ_SEWG01000003.1"/>
</dbReference>
<dbReference type="InterPro" id="IPR011006">
    <property type="entry name" value="CheY-like_superfamily"/>
</dbReference>
<dbReference type="Pfam" id="PF00072">
    <property type="entry name" value="Response_reg"/>
    <property type="match status" value="1"/>
</dbReference>
<keyword evidence="4" id="KW-1185">Reference proteome</keyword>
<evidence type="ECO:0000313" key="3">
    <source>
        <dbReference type="EMBL" id="RYU90867.1"/>
    </source>
</evidence>
<dbReference type="PANTHER" id="PTHR44520:SF2">
    <property type="entry name" value="RESPONSE REGULATOR RCP1"/>
    <property type="match status" value="1"/>
</dbReference>
<keyword evidence="1" id="KW-0597">Phosphoprotein</keyword>
<feature type="domain" description="Response regulatory" evidence="2">
    <location>
        <begin position="9"/>
        <end position="135"/>
    </location>
</feature>
<sequence length="144" mass="16373">MNTENKIVTAGIVDDDEIFTYGFKKLTVIKGLFDQILHFSNGKEAMDYLTDPQNSNHLPDVLFVDINMPVMNGWEFNAAFEEIKSQLGKNIAIYNISSSVDLNDIKRAKSNPLIADYLLKPIDEVYLAEIARGLQNPTDKRRYN</sequence>
<dbReference type="OrthoDB" id="1121174at2"/>
<evidence type="ECO:0000256" key="1">
    <source>
        <dbReference type="PROSITE-ProRule" id="PRU00169"/>
    </source>
</evidence>
<dbReference type="PANTHER" id="PTHR44520">
    <property type="entry name" value="RESPONSE REGULATOR RCP1-RELATED"/>
    <property type="match status" value="1"/>
</dbReference>
<gene>
    <name evidence="3" type="ORF">EWM62_09510</name>
</gene>
<reference evidence="3 4" key="1">
    <citation type="submission" date="2019-02" db="EMBL/GenBank/DDBJ databases">
        <title>Bacterial novel species Mucilaginibacter sp. 17JY9-4 isolated from soil.</title>
        <authorList>
            <person name="Jung H.-Y."/>
        </authorList>
    </citation>
    <scope>NUCLEOTIDE SEQUENCE [LARGE SCALE GENOMIC DNA]</scope>
    <source>
        <strain evidence="3 4">17JY9-4</strain>
    </source>
</reference>
<dbReference type="PROSITE" id="PS50110">
    <property type="entry name" value="RESPONSE_REGULATORY"/>
    <property type="match status" value="1"/>
</dbReference>
<dbReference type="InterPro" id="IPR052893">
    <property type="entry name" value="TCS_response_regulator"/>
</dbReference>
<dbReference type="GO" id="GO:0000160">
    <property type="term" value="P:phosphorelay signal transduction system"/>
    <property type="evidence" value="ECO:0007669"/>
    <property type="project" value="InterPro"/>
</dbReference>